<accession>A0A6J3LX32</accession>
<evidence type="ECO:0000313" key="5">
    <source>
        <dbReference type="RefSeq" id="XP_033456233.1"/>
    </source>
</evidence>
<evidence type="ECO:0000259" key="3">
    <source>
        <dbReference type="PROSITE" id="PS51719"/>
    </source>
</evidence>
<proteinExistence type="inferred from homology"/>
<reference evidence="5" key="3">
    <citation type="submission" date="2025-08" db="UniProtKB">
        <authorList>
            <consortium name="RefSeq"/>
        </authorList>
    </citation>
    <scope>IDENTIFICATION</scope>
    <source>
        <strain evidence="5">CBS 342.82</strain>
    </source>
</reference>
<dbReference type="RefSeq" id="XP_033456233.1">
    <property type="nucleotide sequence ID" value="XM_033600333.1"/>
</dbReference>
<dbReference type="PANTHER" id="PTHR18884">
    <property type="entry name" value="SEPTIN"/>
    <property type="match status" value="1"/>
</dbReference>
<feature type="non-terminal residue" evidence="5">
    <location>
        <position position="369"/>
    </location>
</feature>
<dbReference type="GeneID" id="54358133"/>
<organism evidence="5">
    <name type="scientific">Dissoconium aciculare CBS 342.82</name>
    <dbReference type="NCBI Taxonomy" id="1314786"/>
    <lineage>
        <taxon>Eukaryota</taxon>
        <taxon>Fungi</taxon>
        <taxon>Dikarya</taxon>
        <taxon>Ascomycota</taxon>
        <taxon>Pezizomycotina</taxon>
        <taxon>Dothideomycetes</taxon>
        <taxon>Dothideomycetidae</taxon>
        <taxon>Mycosphaerellales</taxon>
        <taxon>Dissoconiaceae</taxon>
        <taxon>Dissoconium</taxon>
    </lineage>
</organism>
<keyword evidence="1" id="KW-0547">Nucleotide-binding</keyword>
<evidence type="ECO:0000256" key="2">
    <source>
        <dbReference type="SAM" id="MobiDB-lite"/>
    </source>
</evidence>
<evidence type="ECO:0000256" key="1">
    <source>
        <dbReference type="RuleBase" id="RU004560"/>
    </source>
</evidence>
<reference evidence="5" key="1">
    <citation type="submission" date="2020-01" db="EMBL/GenBank/DDBJ databases">
        <authorList>
            <consortium name="DOE Joint Genome Institute"/>
            <person name="Haridas S."/>
            <person name="Albert R."/>
            <person name="Binder M."/>
            <person name="Bloem J."/>
            <person name="Labutti K."/>
            <person name="Salamov A."/>
            <person name="Andreopoulos B."/>
            <person name="Baker S.E."/>
            <person name="Barry K."/>
            <person name="Bills G."/>
            <person name="Bluhm B.H."/>
            <person name="Cannon C."/>
            <person name="Castanera R."/>
            <person name="Culley D.E."/>
            <person name="Daum C."/>
            <person name="Ezra D."/>
            <person name="Gonzalez J.B."/>
            <person name="Henrissat B."/>
            <person name="Kuo A."/>
            <person name="Liang C."/>
            <person name="Lipzen A."/>
            <person name="Lutzoni F."/>
            <person name="Magnuson J."/>
            <person name="Mondo S."/>
            <person name="Nolan M."/>
            <person name="Ohm R."/>
            <person name="Pangilinan J."/>
            <person name="Park H.-J."/>
            <person name="Ramirez L."/>
            <person name="Alfaro M."/>
            <person name="Sun H."/>
            <person name="Tritt A."/>
            <person name="Yoshinaga Y."/>
            <person name="Zwiers L.-H."/>
            <person name="Turgeon B.G."/>
            <person name="Goodwin S.B."/>
            <person name="Spatafora J.W."/>
            <person name="Crous P.W."/>
            <person name="Grigoriev I.V."/>
        </authorList>
    </citation>
    <scope>NUCLEOTIDE SEQUENCE</scope>
    <source>
        <strain evidence="5">CBS 342.82</strain>
    </source>
</reference>
<feature type="compositionally biased region" description="Low complexity" evidence="2">
    <location>
        <begin position="11"/>
        <end position="25"/>
    </location>
</feature>
<feature type="non-terminal residue" evidence="5">
    <location>
        <position position="1"/>
    </location>
</feature>
<dbReference type="InterPro" id="IPR030379">
    <property type="entry name" value="G_SEPTIN_dom"/>
</dbReference>
<dbReference type="PROSITE" id="PS51719">
    <property type="entry name" value="G_SEPTIN"/>
    <property type="match status" value="1"/>
</dbReference>
<dbReference type="OrthoDB" id="5337438at2759"/>
<feature type="region of interest" description="Disordered" evidence="2">
    <location>
        <begin position="65"/>
        <end position="89"/>
    </location>
</feature>
<name>A0A6J3LX32_9PEZI</name>
<gene>
    <name evidence="5" type="ORF">K489DRAFT_297466</name>
</gene>
<dbReference type="Proteomes" id="UP000504637">
    <property type="component" value="Unplaced"/>
</dbReference>
<dbReference type="Gene3D" id="3.40.50.300">
    <property type="entry name" value="P-loop containing nucleotide triphosphate hydrolases"/>
    <property type="match status" value="1"/>
</dbReference>
<dbReference type="InterPro" id="IPR027417">
    <property type="entry name" value="P-loop_NTPase"/>
</dbReference>
<feature type="domain" description="Septin-type G" evidence="3">
    <location>
        <begin position="33"/>
        <end position="369"/>
    </location>
</feature>
<keyword evidence="4" id="KW-1185">Reference proteome</keyword>
<comment type="similarity">
    <text evidence="1">Belongs to the TRAFAC class TrmE-Era-EngA-EngB-Septin-like GTPase superfamily. Septin GTPase family.</text>
</comment>
<feature type="region of interest" description="Disordered" evidence="2">
    <location>
        <begin position="1"/>
        <end position="30"/>
    </location>
</feature>
<feature type="compositionally biased region" description="Polar residues" evidence="2">
    <location>
        <begin position="66"/>
        <end position="87"/>
    </location>
</feature>
<reference evidence="5" key="2">
    <citation type="submission" date="2020-04" db="EMBL/GenBank/DDBJ databases">
        <authorList>
            <consortium name="NCBI Genome Project"/>
        </authorList>
    </citation>
    <scope>NUCLEOTIDE SEQUENCE</scope>
    <source>
        <strain evidence="5">CBS 342.82</strain>
    </source>
</reference>
<dbReference type="SUPFAM" id="SSF52540">
    <property type="entry name" value="P-loop containing nucleoside triphosphate hydrolases"/>
    <property type="match status" value="1"/>
</dbReference>
<dbReference type="GO" id="GO:0005525">
    <property type="term" value="F:GTP binding"/>
    <property type="evidence" value="ECO:0007669"/>
    <property type="project" value="UniProtKB-KW"/>
</dbReference>
<dbReference type="AlphaFoldDB" id="A0A6J3LX32"/>
<keyword evidence="1" id="KW-0342">GTP-binding</keyword>
<sequence length="369" mass="41160">RGESMRNRGRYSYASSVSPANVSSPRRVRRRKDPTPFNVLVIGAKNSGKSSFISFLRHTLALPAHKQQTADAPEPQTATSTSFTSHYLETETDGERVGLTIWDSVGLEKNIVDLQLREMTAFVEAKFEDTFVEEQKVMRSPGVRDTHIHCVFLILDPVRLDTTITASLAGGSGGKSANGSLDNDLDLQVMRSLWGKTTVIPVIAKADTLTTGHMAYLKRAVWQSLKKSKLDPLEALELEGDEEDDSEEDMDSDVEGEAADIVPSLTAPVSSTKKSHKRQSSLSALTLDDDIPYLPMSILSPDAYDLPPYARANPTQPPGRRFPWGFADPNNSDHCDFGRLRDSIFSEWRSDLRELSRAKWYENWRTSRL</sequence>
<dbReference type="FunFam" id="3.40.50.300:FF:001827">
    <property type="entry name" value="Septin"/>
    <property type="match status" value="1"/>
</dbReference>
<evidence type="ECO:0000313" key="4">
    <source>
        <dbReference type="Proteomes" id="UP000504637"/>
    </source>
</evidence>
<dbReference type="Pfam" id="PF00735">
    <property type="entry name" value="Septin"/>
    <property type="match status" value="3"/>
</dbReference>
<protein>
    <recommendedName>
        <fullName evidence="3">Septin-type G domain-containing protein</fullName>
    </recommendedName>
</protein>